<gene>
    <name evidence="3" type="ORF">GCM10023214_00900</name>
</gene>
<dbReference type="Proteomes" id="UP001500192">
    <property type="component" value="Unassembled WGS sequence"/>
</dbReference>
<evidence type="ECO:0000256" key="1">
    <source>
        <dbReference type="SAM" id="Phobius"/>
    </source>
</evidence>
<evidence type="ECO:0000313" key="4">
    <source>
        <dbReference type="Proteomes" id="UP001500192"/>
    </source>
</evidence>
<feature type="transmembrane region" description="Helical" evidence="1">
    <location>
        <begin position="55"/>
        <end position="77"/>
    </location>
</feature>
<dbReference type="PANTHER" id="PTHR30336:SF4">
    <property type="entry name" value="ENVELOPE BIOGENESIS FACTOR ELYC"/>
    <property type="match status" value="1"/>
</dbReference>
<dbReference type="InterPro" id="IPR051599">
    <property type="entry name" value="Cell_Envelope_Assoc"/>
</dbReference>
<keyword evidence="1" id="KW-1133">Transmembrane helix</keyword>
<dbReference type="CDD" id="cd06259">
    <property type="entry name" value="YdcF-like"/>
    <property type="match status" value="1"/>
</dbReference>
<feature type="transmembrane region" description="Helical" evidence="1">
    <location>
        <begin position="301"/>
        <end position="320"/>
    </location>
</feature>
<keyword evidence="1" id="KW-0472">Membrane</keyword>
<proteinExistence type="predicted"/>
<evidence type="ECO:0000259" key="2">
    <source>
        <dbReference type="Pfam" id="PF02698"/>
    </source>
</evidence>
<dbReference type="Pfam" id="PF02698">
    <property type="entry name" value="DUF218"/>
    <property type="match status" value="1"/>
</dbReference>
<organism evidence="3 4">
    <name type="scientific">Amycolatopsis dongchuanensis</name>
    <dbReference type="NCBI Taxonomy" id="1070866"/>
    <lineage>
        <taxon>Bacteria</taxon>
        <taxon>Bacillati</taxon>
        <taxon>Actinomycetota</taxon>
        <taxon>Actinomycetes</taxon>
        <taxon>Pseudonocardiales</taxon>
        <taxon>Pseudonocardiaceae</taxon>
        <taxon>Amycolatopsis</taxon>
    </lineage>
</organism>
<dbReference type="PANTHER" id="PTHR30336">
    <property type="entry name" value="INNER MEMBRANE PROTEIN, PROBABLE PERMEASE"/>
    <property type="match status" value="1"/>
</dbReference>
<dbReference type="Gene3D" id="3.40.50.620">
    <property type="entry name" value="HUPs"/>
    <property type="match status" value="1"/>
</dbReference>
<keyword evidence="1" id="KW-0812">Transmembrane</keyword>
<dbReference type="InterPro" id="IPR014729">
    <property type="entry name" value="Rossmann-like_a/b/a_fold"/>
</dbReference>
<comment type="caution">
    <text evidence="3">The sequence shown here is derived from an EMBL/GenBank/DDBJ whole genome shotgun (WGS) entry which is preliminary data.</text>
</comment>
<name>A0ABP9PT15_9PSEU</name>
<feature type="transmembrane region" description="Helical" evidence="1">
    <location>
        <begin position="120"/>
        <end position="143"/>
    </location>
</feature>
<evidence type="ECO:0000313" key="3">
    <source>
        <dbReference type="EMBL" id="GAA5150944.1"/>
    </source>
</evidence>
<dbReference type="RefSeq" id="WP_346051320.1">
    <property type="nucleotide sequence ID" value="NZ_BAABIB010000005.1"/>
</dbReference>
<accession>A0ABP9PT15</accession>
<sequence length="322" mass="34774">MLYAYLAAVALVLFVLGVAKEPRRVSNAVWLGTAALFALLELVVRAHEAPWLKTVLGVAFVVVAMILPVALIANGVVMWRREGHRLRNLLSLLAGAGLAATAVLSLATGPSTNPWLNAPVGSVVFVVAYAAFLFGCFLLYSLVYGRLRRRRGFAAIIVLGAGLANGQVPPLLAARLDRAIRIFRQERHGPLIVVSGGRGPDETRTEADAMREYLVDRGIPADKILTEAEATTTEENLRLATALLPANRRPLVAVTSNYHVFRTAVTARRLGLRLDVAGAPTARYFLPSAFLREFAALVAHYRLTNIAAAGLLALIPWAMLLD</sequence>
<reference evidence="4" key="1">
    <citation type="journal article" date="2019" name="Int. J. Syst. Evol. Microbiol.">
        <title>The Global Catalogue of Microorganisms (GCM) 10K type strain sequencing project: providing services to taxonomists for standard genome sequencing and annotation.</title>
        <authorList>
            <consortium name="The Broad Institute Genomics Platform"/>
            <consortium name="The Broad Institute Genome Sequencing Center for Infectious Disease"/>
            <person name="Wu L."/>
            <person name="Ma J."/>
        </authorList>
    </citation>
    <scope>NUCLEOTIDE SEQUENCE [LARGE SCALE GENOMIC DNA]</scope>
    <source>
        <strain evidence="4">JCM 18054</strain>
    </source>
</reference>
<keyword evidence="4" id="KW-1185">Reference proteome</keyword>
<feature type="domain" description="DUF218" evidence="2">
    <location>
        <begin position="155"/>
        <end position="289"/>
    </location>
</feature>
<protein>
    <submittedName>
        <fullName evidence="3">YdcF family protein</fullName>
    </submittedName>
</protein>
<dbReference type="EMBL" id="BAABIB010000005">
    <property type="protein sequence ID" value="GAA5150944.1"/>
    <property type="molecule type" value="Genomic_DNA"/>
</dbReference>
<feature type="transmembrane region" description="Helical" evidence="1">
    <location>
        <begin position="89"/>
        <end position="108"/>
    </location>
</feature>
<dbReference type="InterPro" id="IPR003848">
    <property type="entry name" value="DUF218"/>
</dbReference>